<dbReference type="Gene3D" id="2.80.20.10">
    <property type="entry name" value="Tail fiber receptor-binding protein"/>
    <property type="match status" value="1"/>
</dbReference>
<dbReference type="Proteomes" id="UP001164020">
    <property type="component" value="Chromosome"/>
</dbReference>
<sequence length="561" mass="58423">MPDTTDRLALPYILADQAQKHVTHNEALVRLDALVHLTVFDRDRTEPPAEPAAGDRHIVAAGASGGWAGRGDTVAVWQDGAWMFLDPQPGWRAWCVAETALLLHDGESWVPATLGPEAIAGGALSRLGINTTADDHNRVAMKTSALLVSHDDVSGSGDGSILATFNKETAVKDAGLNFQSGWSTRALLGLYGDEDFRIKVSPDGAAFHDAMAIDRTTGRVSFPQNGSLGDLAAGRFGKADDASVAFTRTGHGTLELKAGTVVEVAGILHPFAAPTPVAMPTLTVGTDYAVYACSDGSVRADASPLAPTGYTTANSRKIGGFHYAAGGNATGYNTGGDGTAQINPHSLWDLRWRPACQDPRGMALVAGRFWCDIYLTGTNVDVDGSSRHGATIADGSSPPKVPAMFGGNGTTTYGSFTWFEAAELLACVGKRLPTYADYVVAAFGTSEAASRGNDPVTTGLGTTNTGSINPDRKFTSIWGIVQATGCLWTWGSDLAITSASGWSDSAEGRGQLSNPPCAQLLGGLWNLSAYAGSRAANWAFGPGFSASSVGARGQCDHVRGG</sequence>
<dbReference type="InterPro" id="IPR054114">
    <property type="entry name" value="Mtd_2nd"/>
</dbReference>
<dbReference type="EMBL" id="CP114029">
    <property type="protein sequence ID" value="WAP68696.1"/>
    <property type="molecule type" value="Genomic_DNA"/>
</dbReference>
<dbReference type="InterPro" id="IPR016187">
    <property type="entry name" value="CTDL_fold"/>
</dbReference>
<proteinExistence type="predicted"/>
<protein>
    <submittedName>
        <fullName evidence="2">DUF2793 domain-containing protein</fullName>
    </submittedName>
</protein>
<evidence type="ECO:0000313" key="3">
    <source>
        <dbReference type="Proteomes" id="UP001164020"/>
    </source>
</evidence>
<dbReference type="SUPFAM" id="SSF56436">
    <property type="entry name" value="C-type lectin-like"/>
    <property type="match status" value="1"/>
</dbReference>
<dbReference type="InterPro" id="IPR021251">
    <property type="entry name" value="DUF2793"/>
</dbReference>
<dbReference type="Pfam" id="PF10983">
    <property type="entry name" value="DUF2793"/>
    <property type="match status" value="1"/>
</dbReference>
<gene>
    <name evidence="2" type="ORF">OH818_26130</name>
</gene>
<evidence type="ECO:0000259" key="1">
    <source>
        <dbReference type="Pfam" id="PF21916"/>
    </source>
</evidence>
<evidence type="ECO:0000313" key="2">
    <source>
        <dbReference type="EMBL" id="WAP68696.1"/>
    </source>
</evidence>
<keyword evidence="3" id="KW-1185">Reference proteome</keyword>
<dbReference type="InterPro" id="IPR042095">
    <property type="entry name" value="SUMF_sf"/>
</dbReference>
<dbReference type="Gene3D" id="3.90.1580.10">
    <property type="entry name" value="paralog of FGE (formylglycine-generating enzyme)"/>
    <property type="match status" value="1"/>
</dbReference>
<dbReference type="SUPFAM" id="SSF141658">
    <property type="entry name" value="Bacteriophage trimeric proteins domain"/>
    <property type="match status" value="1"/>
</dbReference>
<organism evidence="2 3">
    <name type="scientific">Jiella pelagia</name>
    <dbReference type="NCBI Taxonomy" id="2986949"/>
    <lineage>
        <taxon>Bacteria</taxon>
        <taxon>Pseudomonadati</taxon>
        <taxon>Pseudomonadota</taxon>
        <taxon>Alphaproteobacteria</taxon>
        <taxon>Hyphomicrobiales</taxon>
        <taxon>Aurantimonadaceae</taxon>
        <taxon>Jiella</taxon>
    </lineage>
</organism>
<feature type="domain" description="Major tropism determinant second" evidence="1">
    <location>
        <begin position="245"/>
        <end position="349"/>
    </location>
</feature>
<accession>A0ABY7BYV3</accession>
<reference evidence="2" key="1">
    <citation type="submission" date="2022-12" db="EMBL/GenBank/DDBJ databases">
        <title>Jiella pelagia sp. nov., isolated from phosphonate enriched culture of Northwest Pacific surface seawater.</title>
        <authorList>
            <person name="Shin D.Y."/>
            <person name="Hwang C.Y."/>
        </authorList>
    </citation>
    <scope>NUCLEOTIDE SEQUENCE</scope>
    <source>
        <strain evidence="2">HL-NP1</strain>
    </source>
</reference>
<dbReference type="RefSeq" id="WP_268881127.1">
    <property type="nucleotide sequence ID" value="NZ_CP114029.1"/>
</dbReference>
<dbReference type="Pfam" id="PF21916">
    <property type="entry name" value="mtd_2nd"/>
    <property type="match status" value="1"/>
</dbReference>
<name>A0ABY7BYV3_9HYPH</name>